<dbReference type="EMBL" id="JBBPBM010000053">
    <property type="protein sequence ID" value="KAK8518210.1"/>
    <property type="molecule type" value="Genomic_DNA"/>
</dbReference>
<evidence type="ECO:0000313" key="3">
    <source>
        <dbReference type="Proteomes" id="UP001472677"/>
    </source>
</evidence>
<feature type="compositionally biased region" description="Basic and acidic residues" evidence="1">
    <location>
        <begin position="8"/>
        <end position="25"/>
    </location>
</feature>
<sequence length="105" mass="12208">MVGLGFLNKEEREEESLKRERGRGEDCEDPSNPKSYSKILPNLLKAERDRDREHYPPLVPCRVKFTGTAAIPFHFRVLVSKVNGGVMMYVKDHHKWRQESGFMGF</sequence>
<organism evidence="2 3">
    <name type="scientific">Hibiscus sabdariffa</name>
    <name type="common">roselle</name>
    <dbReference type="NCBI Taxonomy" id="183260"/>
    <lineage>
        <taxon>Eukaryota</taxon>
        <taxon>Viridiplantae</taxon>
        <taxon>Streptophyta</taxon>
        <taxon>Embryophyta</taxon>
        <taxon>Tracheophyta</taxon>
        <taxon>Spermatophyta</taxon>
        <taxon>Magnoliopsida</taxon>
        <taxon>eudicotyledons</taxon>
        <taxon>Gunneridae</taxon>
        <taxon>Pentapetalae</taxon>
        <taxon>rosids</taxon>
        <taxon>malvids</taxon>
        <taxon>Malvales</taxon>
        <taxon>Malvaceae</taxon>
        <taxon>Malvoideae</taxon>
        <taxon>Hibiscus</taxon>
    </lineage>
</organism>
<keyword evidence="3" id="KW-1185">Reference proteome</keyword>
<proteinExistence type="predicted"/>
<evidence type="ECO:0000313" key="2">
    <source>
        <dbReference type="EMBL" id="KAK8518210.1"/>
    </source>
</evidence>
<feature type="region of interest" description="Disordered" evidence="1">
    <location>
        <begin position="1"/>
        <end position="36"/>
    </location>
</feature>
<accession>A0ABR2CFA4</accession>
<gene>
    <name evidence="2" type="ORF">V6N12_017366</name>
</gene>
<name>A0ABR2CFA4_9ROSI</name>
<reference evidence="2 3" key="1">
    <citation type="journal article" date="2024" name="G3 (Bethesda)">
        <title>Genome assembly of Hibiscus sabdariffa L. provides insights into metabolisms of medicinal natural products.</title>
        <authorList>
            <person name="Kim T."/>
        </authorList>
    </citation>
    <scope>NUCLEOTIDE SEQUENCE [LARGE SCALE GENOMIC DNA]</scope>
    <source>
        <strain evidence="2">TK-2024</strain>
        <tissue evidence="2">Old leaves</tissue>
    </source>
</reference>
<dbReference type="Proteomes" id="UP001472677">
    <property type="component" value="Unassembled WGS sequence"/>
</dbReference>
<protein>
    <submittedName>
        <fullName evidence="2">Uncharacterized protein</fullName>
    </submittedName>
</protein>
<evidence type="ECO:0000256" key="1">
    <source>
        <dbReference type="SAM" id="MobiDB-lite"/>
    </source>
</evidence>
<comment type="caution">
    <text evidence="2">The sequence shown here is derived from an EMBL/GenBank/DDBJ whole genome shotgun (WGS) entry which is preliminary data.</text>
</comment>